<dbReference type="Gene3D" id="3.90.1200.10">
    <property type="match status" value="1"/>
</dbReference>
<evidence type="ECO:0000313" key="2">
    <source>
        <dbReference type="EMBL" id="SBT45408.1"/>
    </source>
</evidence>
<feature type="domain" description="Aminoglycoside phosphotransferase" evidence="1">
    <location>
        <begin position="47"/>
        <end position="252"/>
    </location>
</feature>
<organism evidence="2 3">
    <name type="scientific">Micromonospora auratinigra</name>
    <dbReference type="NCBI Taxonomy" id="261654"/>
    <lineage>
        <taxon>Bacteria</taxon>
        <taxon>Bacillati</taxon>
        <taxon>Actinomycetota</taxon>
        <taxon>Actinomycetes</taxon>
        <taxon>Micromonosporales</taxon>
        <taxon>Micromonosporaceae</taxon>
        <taxon>Micromonospora</taxon>
    </lineage>
</organism>
<name>A0A1A8ZMT8_9ACTN</name>
<dbReference type="Pfam" id="PF01636">
    <property type="entry name" value="APH"/>
    <property type="match status" value="1"/>
</dbReference>
<proteinExistence type="predicted"/>
<dbReference type="RefSeq" id="WP_091664479.1">
    <property type="nucleotide sequence ID" value="NZ_LT594323.1"/>
</dbReference>
<dbReference type="EMBL" id="LT594323">
    <property type="protein sequence ID" value="SBT45408.1"/>
    <property type="molecule type" value="Genomic_DNA"/>
</dbReference>
<dbReference type="STRING" id="261654.GA0070611_3019"/>
<dbReference type="AlphaFoldDB" id="A0A1A8ZMT8"/>
<accession>A0A1A8ZMT8</accession>
<sequence length="311" mass="33294">MTRGTKTRIGWADLPDRVRAAVEEILGDRVVAAVSQPGGFSPGTADRVRTAAGRRAFVKAVSPAQNEHSPGLHRTEALVTAALPPAAPAPRLLGSYDDGDWVALVLTDVEGRHPVTPWHADELAAVLDTLDTMAGALTPTSVTVAPTAADQLGWDFAGWRRLAEEPPADLDPWARDRLPQLCAASERGLAALTGDTLCHLDIRADNLLVRPDRTVVVVDWPWACRGPAWLDSLLILVNVQLHGGHDVEALLRARPRTADVDPAAVTGVLAGFAGFFLDGARRPPPPGIPTVRAFQRAQGDAVLRWLTRRLG</sequence>
<dbReference type="OrthoDB" id="2570531at2"/>
<dbReference type="PATRIC" id="fig|261654.4.peg.3071"/>
<protein>
    <submittedName>
        <fullName evidence="2">Phosphotransferase enzyme family protein</fullName>
    </submittedName>
</protein>
<evidence type="ECO:0000313" key="3">
    <source>
        <dbReference type="Proteomes" id="UP000199385"/>
    </source>
</evidence>
<dbReference type="InterPro" id="IPR002575">
    <property type="entry name" value="Aminoglycoside_PTrfase"/>
</dbReference>
<dbReference type="Proteomes" id="UP000199385">
    <property type="component" value="Chromosome I"/>
</dbReference>
<dbReference type="InterPro" id="IPR011009">
    <property type="entry name" value="Kinase-like_dom_sf"/>
</dbReference>
<dbReference type="SUPFAM" id="SSF56112">
    <property type="entry name" value="Protein kinase-like (PK-like)"/>
    <property type="match status" value="1"/>
</dbReference>
<keyword evidence="2" id="KW-0808">Transferase</keyword>
<gene>
    <name evidence="2" type="ORF">GA0070611_3019</name>
</gene>
<dbReference type="GO" id="GO:0016740">
    <property type="term" value="F:transferase activity"/>
    <property type="evidence" value="ECO:0007669"/>
    <property type="project" value="UniProtKB-KW"/>
</dbReference>
<dbReference type="Gene3D" id="3.30.200.20">
    <property type="entry name" value="Phosphorylase Kinase, domain 1"/>
    <property type="match status" value="1"/>
</dbReference>
<keyword evidence="3" id="KW-1185">Reference proteome</keyword>
<reference evidence="3" key="1">
    <citation type="submission" date="2016-06" db="EMBL/GenBank/DDBJ databases">
        <authorList>
            <person name="Varghese N."/>
            <person name="Submissions Spin"/>
        </authorList>
    </citation>
    <scope>NUCLEOTIDE SEQUENCE [LARGE SCALE GENOMIC DNA]</scope>
    <source>
        <strain evidence="3">DSM 44815</strain>
    </source>
</reference>
<evidence type="ECO:0000259" key="1">
    <source>
        <dbReference type="Pfam" id="PF01636"/>
    </source>
</evidence>